<accession>A0AAV7JSI2</accession>
<keyword evidence="2" id="KW-1185">Reference proteome</keyword>
<gene>
    <name evidence="1" type="ORF">LOD99_5323</name>
</gene>
<organism evidence="1 2">
    <name type="scientific">Oopsacas minuta</name>
    <dbReference type="NCBI Taxonomy" id="111878"/>
    <lineage>
        <taxon>Eukaryota</taxon>
        <taxon>Metazoa</taxon>
        <taxon>Porifera</taxon>
        <taxon>Hexactinellida</taxon>
        <taxon>Hexasterophora</taxon>
        <taxon>Lyssacinosida</taxon>
        <taxon>Leucopsacidae</taxon>
        <taxon>Oopsacas</taxon>
    </lineage>
</organism>
<dbReference type="AlphaFoldDB" id="A0AAV7JSI2"/>
<evidence type="ECO:0008006" key="3">
    <source>
        <dbReference type="Google" id="ProtNLM"/>
    </source>
</evidence>
<dbReference type="InterPro" id="IPR052709">
    <property type="entry name" value="Transposase-MT_Hybrid"/>
</dbReference>
<evidence type="ECO:0000313" key="1">
    <source>
        <dbReference type="EMBL" id="KAI6651356.1"/>
    </source>
</evidence>
<dbReference type="Proteomes" id="UP001165289">
    <property type="component" value="Unassembled WGS sequence"/>
</dbReference>
<proteinExistence type="predicted"/>
<evidence type="ECO:0000313" key="2">
    <source>
        <dbReference type="Proteomes" id="UP001165289"/>
    </source>
</evidence>
<sequence length="165" mass="18528">MEGGPAMSEGEPVGPAYSWNSSSIFILFNQHNFRPRNSTTVAVIIKVGRKYDKKCAAVTCSQFIPTVQFMASKDDNFNLKWQAYIEFRTILKIQLVQIFSELQDILCVDCPSRSTVERWASRFRSGDADVTDFPRSGRPVSATTSENIALIQSMVMEDKCILSIS</sequence>
<protein>
    <recommendedName>
        <fullName evidence="3">Mos1 transposase HTH domain-containing protein</fullName>
    </recommendedName>
</protein>
<dbReference type="PANTHER" id="PTHR46060">
    <property type="entry name" value="MARINER MOS1 TRANSPOSASE-LIKE PROTEIN"/>
    <property type="match status" value="1"/>
</dbReference>
<reference evidence="1 2" key="1">
    <citation type="journal article" date="2023" name="BMC Biol.">
        <title>The compact genome of the sponge Oopsacas minuta (Hexactinellida) is lacking key metazoan core genes.</title>
        <authorList>
            <person name="Santini S."/>
            <person name="Schenkelaars Q."/>
            <person name="Jourda C."/>
            <person name="Duchesne M."/>
            <person name="Belahbib H."/>
            <person name="Rocher C."/>
            <person name="Selva M."/>
            <person name="Riesgo A."/>
            <person name="Vervoort M."/>
            <person name="Leys S.P."/>
            <person name="Kodjabachian L."/>
            <person name="Le Bivic A."/>
            <person name="Borchiellini C."/>
            <person name="Claverie J.M."/>
            <person name="Renard E."/>
        </authorList>
    </citation>
    <scope>NUCLEOTIDE SEQUENCE [LARGE SCALE GENOMIC DNA]</scope>
    <source>
        <strain evidence="1">SPO-2</strain>
    </source>
</reference>
<comment type="caution">
    <text evidence="1">The sequence shown here is derived from an EMBL/GenBank/DDBJ whole genome shotgun (WGS) entry which is preliminary data.</text>
</comment>
<name>A0AAV7JSI2_9METZ</name>
<dbReference type="EMBL" id="JAKMXF010000305">
    <property type="protein sequence ID" value="KAI6651356.1"/>
    <property type="molecule type" value="Genomic_DNA"/>
</dbReference>
<dbReference type="PANTHER" id="PTHR46060:SF1">
    <property type="entry name" value="MARINER MOS1 TRANSPOSASE-LIKE PROTEIN"/>
    <property type="match status" value="1"/>
</dbReference>